<dbReference type="NCBIfam" id="NF011481">
    <property type="entry name" value="PRK14890.1"/>
    <property type="match status" value="1"/>
</dbReference>
<dbReference type="PANTHER" id="PTHR40733">
    <property type="entry name" value="ZINC-RIBBON RNA-BINDING PROTEIN INVOLVED IN TRANSLATION-RELATED"/>
    <property type="match status" value="1"/>
</dbReference>
<feature type="domain" description="Small zinc finger protein HVO-2753-like zinc-binding pocket" evidence="1">
    <location>
        <begin position="6"/>
        <end position="49"/>
    </location>
</feature>
<accession>A0A7C3YH54</accession>
<dbReference type="EMBL" id="DTPI01000028">
    <property type="protein sequence ID" value="HGE66321.1"/>
    <property type="molecule type" value="Genomic_DNA"/>
</dbReference>
<protein>
    <submittedName>
        <fullName evidence="2">DUF1610 domain-containing protein</fullName>
    </submittedName>
</protein>
<dbReference type="InterPro" id="IPR011668">
    <property type="entry name" value="HVO_2753-like_ZBP"/>
</dbReference>
<evidence type="ECO:0000259" key="1">
    <source>
        <dbReference type="Pfam" id="PF07754"/>
    </source>
</evidence>
<sequence length="53" mass="5937">MEIYKCVSCNANLFGTNYVAFPCPACGEMIYRCKKCRKIGNLYVCENCGFIGP</sequence>
<evidence type="ECO:0000313" key="3">
    <source>
        <dbReference type="EMBL" id="HGU59164.1"/>
    </source>
</evidence>
<comment type="caution">
    <text evidence="2">The sequence shown here is derived from an EMBL/GenBank/DDBJ whole genome shotgun (WGS) entry which is preliminary data.</text>
</comment>
<name>A0A7C3YH54_9EURY</name>
<organism evidence="2">
    <name type="scientific">Geoglobus ahangari</name>
    <dbReference type="NCBI Taxonomy" id="113653"/>
    <lineage>
        <taxon>Archaea</taxon>
        <taxon>Methanobacteriati</taxon>
        <taxon>Methanobacteriota</taxon>
        <taxon>Archaeoglobi</taxon>
        <taxon>Archaeoglobales</taxon>
        <taxon>Archaeoglobaceae</taxon>
        <taxon>Geoglobus</taxon>
    </lineage>
</organism>
<gene>
    <name evidence="3" type="ORF">ENT89_03055</name>
    <name evidence="2" type="ORF">ENX77_04250</name>
</gene>
<dbReference type="EMBL" id="DTAK01000015">
    <property type="protein sequence ID" value="HGU59164.1"/>
    <property type="molecule type" value="Genomic_DNA"/>
</dbReference>
<evidence type="ECO:0000313" key="2">
    <source>
        <dbReference type="EMBL" id="HGE66321.1"/>
    </source>
</evidence>
<dbReference type="AlphaFoldDB" id="A0A7C3YH54"/>
<dbReference type="Pfam" id="PF07754">
    <property type="entry name" value="HVO_2753_ZBP"/>
    <property type="match status" value="1"/>
</dbReference>
<dbReference type="InterPro" id="IPR044720">
    <property type="entry name" value="HVO_2753-like"/>
</dbReference>
<proteinExistence type="predicted"/>
<reference evidence="2" key="1">
    <citation type="journal article" date="2020" name="mSystems">
        <title>Genome- and Community-Level Interaction Insights into Carbon Utilization and Element Cycling Functions of Hydrothermarchaeota in Hydrothermal Sediment.</title>
        <authorList>
            <person name="Zhou Z."/>
            <person name="Liu Y."/>
            <person name="Xu W."/>
            <person name="Pan J."/>
            <person name="Luo Z.H."/>
            <person name="Li M."/>
        </authorList>
    </citation>
    <scope>NUCLEOTIDE SEQUENCE [LARGE SCALE GENOMIC DNA]</scope>
    <source>
        <strain evidence="3">SpSt-62</strain>
        <strain evidence="2">SpSt-97</strain>
    </source>
</reference>
<dbReference type="PANTHER" id="PTHR40733:SF1">
    <property type="entry name" value="SMALL ZINC FINGER PROTEIN HVO-2753-LIKE ZINC-BINDING POCKET DOMAIN-CONTAINING PROTEIN"/>
    <property type="match status" value="1"/>
</dbReference>